<dbReference type="WBParaSite" id="nRc.2.0.1.t14479-RA">
    <property type="protein sequence ID" value="nRc.2.0.1.t14479-RA"/>
    <property type="gene ID" value="nRc.2.0.1.g14479"/>
</dbReference>
<organism evidence="2 3">
    <name type="scientific">Romanomermis culicivorax</name>
    <name type="common">Nematode worm</name>
    <dbReference type="NCBI Taxonomy" id="13658"/>
    <lineage>
        <taxon>Eukaryota</taxon>
        <taxon>Metazoa</taxon>
        <taxon>Ecdysozoa</taxon>
        <taxon>Nematoda</taxon>
        <taxon>Enoplea</taxon>
        <taxon>Dorylaimia</taxon>
        <taxon>Mermithida</taxon>
        <taxon>Mermithoidea</taxon>
        <taxon>Mermithidae</taxon>
        <taxon>Romanomermis</taxon>
    </lineage>
</organism>
<dbReference type="AlphaFoldDB" id="A0A915IKT3"/>
<evidence type="ECO:0000256" key="1">
    <source>
        <dbReference type="SAM" id="MobiDB-lite"/>
    </source>
</evidence>
<reference evidence="3" key="1">
    <citation type="submission" date="2022-11" db="UniProtKB">
        <authorList>
            <consortium name="WormBaseParasite"/>
        </authorList>
    </citation>
    <scope>IDENTIFICATION</scope>
</reference>
<feature type="region of interest" description="Disordered" evidence="1">
    <location>
        <begin position="1"/>
        <end position="106"/>
    </location>
</feature>
<dbReference type="Proteomes" id="UP000887565">
    <property type="component" value="Unplaced"/>
</dbReference>
<sequence length="226" mass="25281">MPSKRTTPHRKQGNQQKAREEAHQTSSQTSATPQLKVTTMKTAAPAKHTLPAPQSDSHHSRHKLHSRDDRHRKETQQPHTTSHDSRQHERRTDAPPHRTQSEQMRQVHSTGFYEEAYKHSFRGSPQKLTDYISLLQHEAEIQKRLEALKNLLKPVFKVLLPPPPPMDVEPATSSSMALSPMAALLPPMAPMSTTATTVTHITSLLPTAPTSVQTTMPAQPSFIITT</sequence>
<feature type="compositionally biased region" description="Polar residues" evidence="1">
    <location>
        <begin position="24"/>
        <end position="41"/>
    </location>
</feature>
<accession>A0A915IKT3</accession>
<protein>
    <submittedName>
        <fullName evidence="3">Uncharacterized protein</fullName>
    </submittedName>
</protein>
<name>A0A915IKT3_ROMCU</name>
<proteinExistence type="predicted"/>
<evidence type="ECO:0000313" key="3">
    <source>
        <dbReference type="WBParaSite" id="nRc.2.0.1.t14479-RA"/>
    </source>
</evidence>
<feature type="compositionally biased region" description="Basic residues" evidence="1">
    <location>
        <begin position="1"/>
        <end position="12"/>
    </location>
</feature>
<feature type="compositionally biased region" description="Basic and acidic residues" evidence="1">
    <location>
        <begin position="66"/>
        <end position="100"/>
    </location>
</feature>
<evidence type="ECO:0000313" key="2">
    <source>
        <dbReference type="Proteomes" id="UP000887565"/>
    </source>
</evidence>
<keyword evidence="2" id="KW-1185">Reference proteome</keyword>